<dbReference type="PROSITE" id="PS00216">
    <property type="entry name" value="SUGAR_TRANSPORT_1"/>
    <property type="match status" value="1"/>
</dbReference>
<feature type="transmembrane region" description="Helical" evidence="8">
    <location>
        <begin position="167"/>
        <end position="185"/>
    </location>
</feature>
<sequence length="419" mass="43410">MRRTPFALLQVGNLLSGVGNGVAMVVLPWLVLDITGSASAAGLVASATLVPVLFASLLVGTVVDMVGRKRVAMLADALSGLSTAGIPLVALLGHLDATWLIGLAIGGAVLDPAGYTARKAMLPGAATRAGWAWERANGVHEAVYGAAYILGPGIGGLLIGLVGASNALWATAAAFAVSVVATAFLRVPGAGRPDHHERPEGLWRGTVEGLAFVWRQPLLRVTTLLVCLVVAAYLPFESVILPVHFTDIDRPAQLGLVVTTMSVGGVIGSLATAVVVRRFGRYRVFVVSVLMACLALLGLGFLPGLPALLGLALVTGLFWGPVQPILDLAMQVRTPEELRGRVIGVITSATYAAGPVGLLLAGPAIDGWGVRTASILFAMAVLVLAIGSLLPRRLRELDDLREPDHEGPHVAVPTPYPAP</sequence>
<organism evidence="10 11">
    <name type="scientific">Nocardioides mangrovi</name>
    <dbReference type="NCBI Taxonomy" id="2874580"/>
    <lineage>
        <taxon>Bacteria</taxon>
        <taxon>Bacillati</taxon>
        <taxon>Actinomycetota</taxon>
        <taxon>Actinomycetes</taxon>
        <taxon>Propionibacteriales</taxon>
        <taxon>Nocardioidaceae</taxon>
        <taxon>Nocardioides</taxon>
    </lineage>
</organism>
<evidence type="ECO:0000313" key="10">
    <source>
        <dbReference type="EMBL" id="MBZ5741134.1"/>
    </source>
</evidence>
<dbReference type="InterPro" id="IPR010290">
    <property type="entry name" value="TM_effector"/>
</dbReference>
<dbReference type="Pfam" id="PF05977">
    <property type="entry name" value="MFS_3"/>
    <property type="match status" value="1"/>
</dbReference>
<evidence type="ECO:0000256" key="4">
    <source>
        <dbReference type="ARBA" id="ARBA00022475"/>
    </source>
</evidence>
<evidence type="ECO:0000256" key="7">
    <source>
        <dbReference type="ARBA" id="ARBA00023136"/>
    </source>
</evidence>
<keyword evidence="3" id="KW-0813">Transport</keyword>
<feature type="transmembrane region" description="Helical" evidence="8">
    <location>
        <begin position="308"/>
        <end position="330"/>
    </location>
</feature>
<proteinExistence type="inferred from homology"/>
<dbReference type="InterPro" id="IPR005829">
    <property type="entry name" value="Sugar_transporter_CS"/>
</dbReference>
<feature type="transmembrane region" description="Helical" evidence="8">
    <location>
        <begin position="38"/>
        <end position="59"/>
    </location>
</feature>
<evidence type="ECO:0000313" key="11">
    <source>
        <dbReference type="Proteomes" id="UP000780875"/>
    </source>
</evidence>
<dbReference type="CDD" id="cd06173">
    <property type="entry name" value="MFS_MefA_like"/>
    <property type="match status" value="1"/>
</dbReference>
<feature type="transmembrane region" description="Helical" evidence="8">
    <location>
        <begin position="256"/>
        <end position="276"/>
    </location>
</feature>
<dbReference type="PROSITE" id="PS50850">
    <property type="entry name" value="MFS"/>
    <property type="match status" value="1"/>
</dbReference>
<evidence type="ECO:0000256" key="8">
    <source>
        <dbReference type="SAM" id="Phobius"/>
    </source>
</evidence>
<dbReference type="InterPro" id="IPR036259">
    <property type="entry name" value="MFS_trans_sf"/>
</dbReference>
<feature type="transmembrane region" description="Helical" evidence="8">
    <location>
        <begin position="342"/>
        <end position="362"/>
    </location>
</feature>
<feature type="transmembrane region" description="Helical" evidence="8">
    <location>
        <begin position="138"/>
        <end position="161"/>
    </location>
</feature>
<protein>
    <submittedName>
        <fullName evidence="10">MFS transporter</fullName>
    </submittedName>
</protein>
<feature type="transmembrane region" description="Helical" evidence="8">
    <location>
        <begin position="218"/>
        <end position="236"/>
    </location>
</feature>
<dbReference type="PANTHER" id="PTHR23513">
    <property type="entry name" value="INTEGRAL MEMBRANE EFFLUX PROTEIN-RELATED"/>
    <property type="match status" value="1"/>
</dbReference>
<keyword evidence="7 8" id="KW-0472">Membrane</keyword>
<feature type="transmembrane region" description="Helical" evidence="8">
    <location>
        <begin position="12"/>
        <end position="32"/>
    </location>
</feature>
<keyword evidence="5 8" id="KW-0812">Transmembrane</keyword>
<evidence type="ECO:0000256" key="2">
    <source>
        <dbReference type="ARBA" id="ARBA00007520"/>
    </source>
</evidence>
<keyword evidence="4" id="KW-1003">Cell membrane</keyword>
<dbReference type="Proteomes" id="UP000780875">
    <property type="component" value="Unassembled WGS sequence"/>
</dbReference>
<gene>
    <name evidence="10" type="ORF">K8U61_23425</name>
</gene>
<keyword evidence="11" id="KW-1185">Reference proteome</keyword>
<dbReference type="Gene3D" id="1.20.1250.20">
    <property type="entry name" value="MFS general substrate transporter like domains"/>
    <property type="match status" value="1"/>
</dbReference>
<comment type="similarity">
    <text evidence="2">Belongs to the major facilitator superfamily. TCR/Tet family.</text>
</comment>
<feature type="domain" description="Major facilitator superfamily (MFS) profile" evidence="9">
    <location>
        <begin position="5"/>
        <end position="396"/>
    </location>
</feature>
<dbReference type="EMBL" id="JAIQZJ010000024">
    <property type="protein sequence ID" value="MBZ5741134.1"/>
    <property type="molecule type" value="Genomic_DNA"/>
</dbReference>
<accession>A0ABS7UJT5</accession>
<dbReference type="PRINTS" id="PR01035">
    <property type="entry name" value="TCRTETA"/>
</dbReference>
<dbReference type="SUPFAM" id="SSF103473">
    <property type="entry name" value="MFS general substrate transporter"/>
    <property type="match status" value="1"/>
</dbReference>
<evidence type="ECO:0000256" key="6">
    <source>
        <dbReference type="ARBA" id="ARBA00022989"/>
    </source>
</evidence>
<dbReference type="InterPro" id="IPR001958">
    <property type="entry name" value="Tet-R_TetA/multi-R_MdtG-like"/>
</dbReference>
<dbReference type="RefSeq" id="WP_224125432.1">
    <property type="nucleotide sequence ID" value="NZ_JAIQZJ010000024.1"/>
</dbReference>
<evidence type="ECO:0000256" key="3">
    <source>
        <dbReference type="ARBA" id="ARBA00022448"/>
    </source>
</evidence>
<name>A0ABS7UJT5_9ACTN</name>
<evidence type="ECO:0000256" key="1">
    <source>
        <dbReference type="ARBA" id="ARBA00004429"/>
    </source>
</evidence>
<evidence type="ECO:0000256" key="5">
    <source>
        <dbReference type="ARBA" id="ARBA00022692"/>
    </source>
</evidence>
<feature type="transmembrane region" description="Helical" evidence="8">
    <location>
        <begin position="283"/>
        <end position="302"/>
    </location>
</feature>
<dbReference type="PANTHER" id="PTHR23513:SF9">
    <property type="entry name" value="ENTEROBACTIN EXPORTER ENTS"/>
    <property type="match status" value="1"/>
</dbReference>
<dbReference type="InterPro" id="IPR020846">
    <property type="entry name" value="MFS_dom"/>
</dbReference>
<comment type="caution">
    <text evidence="10">The sequence shown here is derived from an EMBL/GenBank/DDBJ whole genome shotgun (WGS) entry which is preliminary data.</text>
</comment>
<keyword evidence="6 8" id="KW-1133">Transmembrane helix</keyword>
<evidence type="ECO:0000259" key="9">
    <source>
        <dbReference type="PROSITE" id="PS50850"/>
    </source>
</evidence>
<comment type="subcellular location">
    <subcellularLocation>
        <location evidence="1">Cell inner membrane</location>
        <topology evidence="1">Multi-pass membrane protein</topology>
    </subcellularLocation>
</comment>
<reference evidence="10 11" key="1">
    <citation type="submission" date="2021-09" db="EMBL/GenBank/DDBJ databases">
        <title>Whole genome sequence of Nocardioides sp. GBK3QG-3.</title>
        <authorList>
            <person name="Tuo L."/>
        </authorList>
    </citation>
    <scope>NUCLEOTIDE SEQUENCE [LARGE SCALE GENOMIC DNA]</scope>
    <source>
        <strain evidence="10 11">GBK3QG-3</strain>
    </source>
</reference>
<feature type="transmembrane region" description="Helical" evidence="8">
    <location>
        <begin position="368"/>
        <end position="390"/>
    </location>
</feature>